<reference evidence="3" key="1">
    <citation type="submission" date="2016-10" db="EMBL/GenBank/DDBJ databases">
        <authorList>
            <person name="Varghese N."/>
            <person name="Submissions S."/>
        </authorList>
    </citation>
    <scope>NUCLEOTIDE SEQUENCE [LARGE SCALE GENOMIC DNA]</scope>
    <source>
        <strain evidence="3">CGMCC 1.10783</strain>
    </source>
</reference>
<organism evidence="2 3">
    <name type="scientific">Arthrobacter cupressi</name>
    <dbReference type="NCBI Taxonomy" id="1045773"/>
    <lineage>
        <taxon>Bacteria</taxon>
        <taxon>Bacillati</taxon>
        <taxon>Actinomycetota</taxon>
        <taxon>Actinomycetes</taxon>
        <taxon>Micrococcales</taxon>
        <taxon>Micrococcaceae</taxon>
        <taxon>Arthrobacter</taxon>
    </lineage>
</organism>
<dbReference type="RefSeq" id="WP_074588147.1">
    <property type="nucleotide sequence ID" value="NZ_FNEI01000005.1"/>
</dbReference>
<dbReference type="SUPFAM" id="SSF53756">
    <property type="entry name" value="UDP-Glycosyltransferase/glycogen phosphorylase"/>
    <property type="match status" value="1"/>
</dbReference>
<protein>
    <submittedName>
        <fullName evidence="2">UDP-N-acetylglucosamine 2-epimerase (Non-hydrolysing)</fullName>
    </submittedName>
</protein>
<feature type="domain" description="UDP-N-acetylglucosamine 2-epimerase" evidence="1">
    <location>
        <begin position="73"/>
        <end position="365"/>
    </location>
</feature>
<evidence type="ECO:0000313" key="2">
    <source>
        <dbReference type="EMBL" id="SDI85526.1"/>
    </source>
</evidence>
<accession>A0A1G8NZT6</accession>
<dbReference type="PANTHER" id="PTHR43174">
    <property type="entry name" value="UDP-N-ACETYLGLUCOSAMINE 2-EPIMERASE"/>
    <property type="match status" value="1"/>
</dbReference>
<evidence type="ECO:0000313" key="3">
    <source>
        <dbReference type="Proteomes" id="UP000182130"/>
    </source>
</evidence>
<evidence type="ECO:0000259" key="1">
    <source>
        <dbReference type="Pfam" id="PF02350"/>
    </source>
</evidence>
<proteinExistence type="predicted"/>
<dbReference type="GO" id="GO:0004553">
    <property type="term" value="F:hydrolase activity, hydrolyzing O-glycosyl compounds"/>
    <property type="evidence" value="ECO:0007669"/>
    <property type="project" value="InterPro"/>
</dbReference>
<dbReference type="STRING" id="1045773.SAMN05216555_1058"/>
<sequence>MKVLAFVGTRADLFPLGPVLSALAADDAVELHVATAIGFPEGTAFTRLLEAGLPDGGFTHHEEGLYLEELTAETQARTGAELSARMAGLAGNLAPDAVVVLGDRWELLYVLPPFIISGIRLVHLHGGEVTEGALDERVRHAVTKLADQHCVSTAQAARRVAQLGESADRIHQTGAPGLDRFADPVPLDAAAFEAEFGVPLELPLVMVTYHPPTAEMQGNAGDLARQVFEESIRQAGTAILTYPGFDAGREDIIAVLKDLESQGLPGVVIRESLGPLYPRVMATVQALVGNSSSGILEAATFGVPVVNVGDRQRGREHGANVIHCRDDRQEIRASIEKALTAEFRAMSRDVINPYGNSHAAGLIEKVVVESPATGLSKTFVDVTAGELNL</sequence>
<dbReference type="Pfam" id="PF02350">
    <property type="entry name" value="Epimerase_2"/>
    <property type="match status" value="1"/>
</dbReference>
<dbReference type="GO" id="GO:0006047">
    <property type="term" value="P:UDP-N-acetylglucosamine metabolic process"/>
    <property type="evidence" value="ECO:0007669"/>
    <property type="project" value="InterPro"/>
</dbReference>
<keyword evidence="3" id="KW-1185">Reference proteome</keyword>
<name>A0A1G8NZT6_9MICC</name>
<dbReference type="NCBIfam" id="TIGR03568">
    <property type="entry name" value="NeuC_NnaA"/>
    <property type="match status" value="1"/>
</dbReference>
<dbReference type="InterPro" id="IPR029767">
    <property type="entry name" value="WecB-like"/>
</dbReference>
<gene>
    <name evidence="2" type="ORF">SAMN05216555_1058</name>
</gene>
<dbReference type="EMBL" id="FNEI01000005">
    <property type="protein sequence ID" value="SDI85526.1"/>
    <property type="molecule type" value="Genomic_DNA"/>
</dbReference>
<dbReference type="AlphaFoldDB" id="A0A1G8NZT6"/>
<dbReference type="OrthoDB" id="9803238at2"/>
<dbReference type="InterPro" id="IPR003331">
    <property type="entry name" value="UDP_GlcNAc_Epimerase_2_dom"/>
</dbReference>
<dbReference type="Gene3D" id="3.40.50.2000">
    <property type="entry name" value="Glycogen Phosphorylase B"/>
    <property type="match status" value="2"/>
</dbReference>
<dbReference type="InterPro" id="IPR020004">
    <property type="entry name" value="UDP-GlcNAc_Epase"/>
</dbReference>
<dbReference type="PANTHER" id="PTHR43174:SF3">
    <property type="entry name" value="UDP-N-ACETYLGLUCOSAMINE 2-EPIMERASE"/>
    <property type="match status" value="1"/>
</dbReference>
<dbReference type="Proteomes" id="UP000182130">
    <property type="component" value="Unassembled WGS sequence"/>
</dbReference>